<dbReference type="EMBL" id="FNIZ01000003">
    <property type="protein sequence ID" value="SDO15437.1"/>
    <property type="molecule type" value="Genomic_DNA"/>
</dbReference>
<keyword evidence="4" id="KW-1185">Reference proteome</keyword>
<dbReference type="InterPro" id="IPR002048">
    <property type="entry name" value="EF_hand_dom"/>
</dbReference>
<dbReference type="Pfam" id="PF22820">
    <property type="entry name" value="TcaA_3rd_4th"/>
    <property type="match status" value="1"/>
</dbReference>
<feature type="transmembrane region" description="Helical" evidence="1">
    <location>
        <begin position="41"/>
        <end position="59"/>
    </location>
</feature>
<evidence type="ECO:0000256" key="1">
    <source>
        <dbReference type="SAM" id="Phobius"/>
    </source>
</evidence>
<sequence>MKYCTQCGNELPLDTKFCTNCGKTLEGKSVPDKNQSHRRKVIGILVTVVIVLFVTHTWVANIIDPYKKLEKLDERMEADDAHGFFDHVNLEKDGIVNKEEYLQYIREGDWDFVMDQMIQVIEHSDKDAEVLRGWDGREVLMVERRKWLLGFYETYNIQGIHRDLHLKTNFAPLSIMVNGGKEITMTEEDEYRDIAMVYPGSHTIRWKGENEFGEFIDEEEMIVSLFEGGPKEVKMEIDLDTFTLRSNQMEAALFYNGEDTGYLLKDFAELGPFPSEFPSILHAEIEDTEGKVLRTEEIQPDRLPSDSMEFMFELEKEDGEKELENKEEESLEEIDIYDVPEEELISQAEQHVLQFREDYEKALNKEDFTLVGFYLGHGSEAAIELEEYMEDVRGNGYHFDFKENVIDDSQKVRDDLYKVTTREAFTFTDENGMKTDYERYKEYVIYFSSHGFKIVEIHIHDTNRNQR</sequence>
<dbReference type="Proteomes" id="UP000198860">
    <property type="component" value="Unassembled WGS sequence"/>
</dbReference>
<reference evidence="4" key="1">
    <citation type="submission" date="2016-10" db="EMBL/GenBank/DDBJ databases">
        <authorList>
            <person name="Varghese N."/>
            <person name="Submissions S."/>
        </authorList>
    </citation>
    <scope>NUCLEOTIDE SEQUENCE [LARGE SCALE GENOMIC DNA]</scope>
    <source>
        <strain evidence="4">CGMCC 1.3703</strain>
    </source>
</reference>
<organism evidence="3 4">
    <name type="scientific">Halobacillus aidingensis</name>
    <dbReference type="NCBI Taxonomy" id="240303"/>
    <lineage>
        <taxon>Bacteria</taxon>
        <taxon>Bacillati</taxon>
        <taxon>Bacillota</taxon>
        <taxon>Bacilli</taxon>
        <taxon>Bacillales</taxon>
        <taxon>Bacillaceae</taxon>
        <taxon>Halobacillus</taxon>
    </lineage>
</organism>
<proteinExistence type="predicted"/>
<gene>
    <name evidence="3" type="ORF">SAMN05421677_10390</name>
</gene>
<keyword evidence="1" id="KW-0812">Transmembrane</keyword>
<dbReference type="PANTHER" id="PTHR40038">
    <property type="entry name" value="MEMBRANE-ASSOCIATED PROTEIN TCAA"/>
    <property type="match status" value="1"/>
</dbReference>
<dbReference type="Pfam" id="PF22819">
    <property type="entry name" value="TcaA_5th"/>
    <property type="match status" value="1"/>
</dbReference>
<dbReference type="RefSeq" id="WP_089651216.1">
    <property type="nucleotide sequence ID" value="NZ_FNIZ01000003.1"/>
</dbReference>
<protein>
    <submittedName>
        <fullName evidence="3">Uncharacterized membrane protein YvbJ</fullName>
    </submittedName>
</protein>
<evidence type="ECO:0000313" key="3">
    <source>
        <dbReference type="EMBL" id="SDO15437.1"/>
    </source>
</evidence>
<dbReference type="PANTHER" id="PTHR40038:SF1">
    <property type="entry name" value="MEMBRANE-ASSOCIATED PROTEIN TCAA"/>
    <property type="match status" value="1"/>
</dbReference>
<dbReference type="AlphaFoldDB" id="A0A1H0H8H1"/>
<keyword evidence="1" id="KW-0472">Membrane</keyword>
<keyword evidence="1" id="KW-1133">Transmembrane helix</keyword>
<dbReference type="PROSITE" id="PS50222">
    <property type="entry name" value="EF_HAND_2"/>
    <property type="match status" value="1"/>
</dbReference>
<dbReference type="InterPro" id="IPR054528">
    <property type="entry name" value="TcaA_5th"/>
</dbReference>
<dbReference type="GO" id="GO:0005509">
    <property type="term" value="F:calcium ion binding"/>
    <property type="evidence" value="ECO:0007669"/>
    <property type="project" value="InterPro"/>
</dbReference>
<accession>A0A1H0H8H1</accession>
<dbReference type="STRING" id="240303.SAMN05421677_10390"/>
<dbReference type="InterPro" id="IPR026870">
    <property type="entry name" value="Zinc_ribbon_dom"/>
</dbReference>
<evidence type="ECO:0000259" key="2">
    <source>
        <dbReference type="PROSITE" id="PS50222"/>
    </source>
</evidence>
<name>A0A1H0H8H1_HALAD</name>
<feature type="domain" description="EF-hand" evidence="2">
    <location>
        <begin position="76"/>
        <end position="111"/>
    </location>
</feature>
<evidence type="ECO:0000313" key="4">
    <source>
        <dbReference type="Proteomes" id="UP000198860"/>
    </source>
</evidence>
<dbReference type="Pfam" id="PF13240">
    <property type="entry name" value="Zn_Ribbon_1"/>
    <property type="match status" value="1"/>
</dbReference>
<dbReference type="InterPro" id="IPR054530">
    <property type="entry name" value="TcaA_4th"/>
</dbReference>